<organism evidence="1 2">
    <name type="scientific">Tritrichomonas musculus</name>
    <dbReference type="NCBI Taxonomy" id="1915356"/>
    <lineage>
        <taxon>Eukaryota</taxon>
        <taxon>Metamonada</taxon>
        <taxon>Parabasalia</taxon>
        <taxon>Tritrichomonadida</taxon>
        <taxon>Tritrichomonadidae</taxon>
        <taxon>Tritrichomonas</taxon>
    </lineage>
</organism>
<dbReference type="Proteomes" id="UP001470230">
    <property type="component" value="Unassembled WGS sequence"/>
</dbReference>
<dbReference type="EMBL" id="JAPFFF010000037">
    <property type="protein sequence ID" value="KAK8842717.1"/>
    <property type="molecule type" value="Genomic_DNA"/>
</dbReference>
<dbReference type="SUPFAM" id="SSF50978">
    <property type="entry name" value="WD40 repeat-like"/>
    <property type="match status" value="1"/>
</dbReference>
<reference evidence="1 2" key="1">
    <citation type="submission" date="2024-04" db="EMBL/GenBank/DDBJ databases">
        <title>Tritrichomonas musculus Genome.</title>
        <authorList>
            <person name="Alves-Ferreira E."/>
            <person name="Grigg M."/>
            <person name="Lorenzi H."/>
            <person name="Galac M."/>
        </authorList>
    </citation>
    <scope>NUCLEOTIDE SEQUENCE [LARGE SCALE GENOMIC DNA]</scope>
    <source>
        <strain evidence="1 2">EAF2021</strain>
    </source>
</reference>
<protein>
    <submittedName>
        <fullName evidence="1">Uncharacterized protein</fullName>
    </submittedName>
</protein>
<comment type="caution">
    <text evidence="1">The sequence shown here is derived from an EMBL/GenBank/DDBJ whole genome shotgun (WGS) entry which is preliminary data.</text>
</comment>
<proteinExistence type="predicted"/>
<name>A0ABR2HAZ0_9EUKA</name>
<evidence type="ECO:0000313" key="1">
    <source>
        <dbReference type="EMBL" id="KAK8842717.1"/>
    </source>
</evidence>
<accession>A0ABR2HAZ0</accession>
<gene>
    <name evidence="1" type="ORF">M9Y10_025578</name>
</gene>
<keyword evidence="2" id="KW-1185">Reference proteome</keyword>
<sequence length="325" mass="35943">MGNGASEEAPSISPQLCLGDSPKKIEMMACNDNSVMILTPTKNVEVRNFDGTSIIKPLNLQPTCCCATRSGGWVIGFNSGHLSEFDNSFQLLVSYRTPGNFRAHEGSVLLVLENEDLTNEGFYHLASIGSDNSLNFWSKTGNHLYKFKFEPNFTSLCLTSCIAYLADDHQHIHSVNVEKFNSYTVNLPCNAKSIGSLGERDLILAILENGTVSIISPNQVIIKFQFLNNPSPSRILPLVVESQTGLITYVVLDQNKKLTLRALEKVTAELGEVNPMYAVSRNNIVTIKSNNIVVYSLSELETASMMVLPDMELPRKQISKYLSQK</sequence>
<dbReference type="InterPro" id="IPR036322">
    <property type="entry name" value="WD40_repeat_dom_sf"/>
</dbReference>
<evidence type="ECO:0000313" key="2">
    <source>
        <dbReference type="Proteomes" id="UP001470230"/>
    </source>
</evidence>